<dbReference type="PANTHER" id="PTHR36529">
    <property type="entry name" value="SLL1095 PROTEIN"/>
    <property type="match status" value="1"/>
</dbReference>
<dbReference type="GO" id="GO:0016740">
    <property type="term" value="F:transferase activity"/>
    <property type="evidence" value="ECO:0007669"/>
    <property type="project" value="UniProtKB-KW"/>
</dbReference>
<dbReference type="AlphaFoldDB" id="A0A545U3Y7"/>
<name>A0A545U3Y7_9GAMM</name>
<keyword evidence="2" id="KW-1185">Reference proteome</keyword>
<dbReference type="Gene3D" id="3.90.550.10">
    <property type="entry name" value="Spore Coat Polysaccharide Biosynthesis Protein SpsA, Chain A"/>
    <property type="match status" value="1"/>
</dbReference>
<protein>
    <submittedName>
        <fullName evidence="1">Glycosyltransferase</fullName>
    </submittedName>
</protein>
<proteinExistence type="predicted"/>
<dbReference type="RefSeq" id="WP_142903203.1">
    <property type="nucleotide sequence ID" value="NZ_ML660089.1"/>
</dbReference>
<gene>
    <name evidence="1" type="ORF">FKG94_05525</name>
</gene>
<keyword evidence="1" id="KW-0808">Transferase</keyword>
<dbReference type="Proteomes" id="UP000319732">
    <property type="component" value="Unassembled WGS sequence"/>
</dbReference>
<evidence type="ECO:0000313" key="2">
    <source>
        <dbReference type="Proteomes" id="UP000319732"/>
    </source>
</evidence>
<reference evidence="1 2" key="1">
    <citation type="submission" date="2019-06" db="EMBL/GenBank/DDBJ databases">
        <title>Whole genome sequence for Cellvibrionaceae sp. R142.</title>
        <authorList>
            <person name="Wang G."/>
        </authorList>
    </citation>
    <scope>NUCLEOTIDE SEQUENCE [LARGE SCALE GENOMIC DNA]</scope>
    <source>
        <strain evidence="1 2">R142</strain>
    </source>
</reference>
<dbReference type="Pfam" id="PF09837">
    <property type="entry name" value="DUF2064"/>
    <property type="match status" value="1"/>
</dbReference>
<dbReference type="NCBIfam" id="TIGR04282">
    <property type="entry name" value="glyco_like_cofC"/>
    <property type="match status" value="1"/>
</dbReference>
<dbReference type="EMBL" id="VHSG01000006">
    <property type="protein sequence ID" value="TQV84123.1"/>
    <property type="molecule type" value="Genomic_DNA"/>
</dbReference>
<evidence type="ECO:0000313" key="1">
    <source>
        <dbReference type="EMBL" id="TQV84123.1"/>
    </source>
</evidence>
<dbReference type="InterPro" id="IPR018641">
    <property type="entry name" value="Trfase_1_rSAM/seldom-assoc"/>
</dbReference>
<organism evidence="1 2">
    <name type="scientific">Exilibacterium tricleocarpae</name>
    <dbReference type="NCBI Taxonomy" id="2591008"/>
    <lineage>
        <taxon>Bacteria</taxon>
        <taxon>Pseudomonadati</taxon>
        <taxon>Pseudomonadota</taxon>
        <taxon>Gammaproteobacteria</taxon>
        <taxon>Cellvibrionales</taxon>
        <taxon>Cellvibrionaceae</taxon>
        <taxon>Exilibacterium</taxon>
    </lineage>
</organism>
<dbReference type="InterPro" id="IPR029044">
    <property type="entry name" value="Nucleotide-diphossugar_trans"/>
</dbReference>
<comment type="caution">
    <text evidence="1">The sequence shown here is derived from an EMBL/GenBank/DDBJ whole genome shotgun (WGS) entry which is preliminary data.</text>
</comment>
<dbReference type="OrthoDB" id="9798250at2"/>
<sequence length="205" mass="22557">MSHKYPDITLLQFAKAPLLGRVKTRMAPVLSESQCLALHRRLTVQVAETIHRAGLCPQELWVGSQPQHAFFTELALRLAVPVHAQEGADLGERMLAAATTVAARARAVIIIGSDCPFIDAAYLEQAITALRDGADAVVGPAHDGGYVLLGLCRPEPRLFSGIPWGTDRVWSLTRERLRELAWRFHELAPLADIDRPQDLALLETD</sequence>
<dbReference type="PANTHER" id="PTHR36529:SF1">
    <property type="entry name" value="GLYCOSYLTRANSFERASE"/>
    <property type="match status" value="1"/>
</dbReference>
<accession>A0A545U3Y7</accession>
<dbReference type="SUPFAM" id="SSF53448">
    <property type="entry name" value="Nucleotide-diphospho-sugar transferases"/>
    <property type="match status" value="1"/>
</dbReference>